<sequence>MAIYTAFMLLVWPLVAKTASLPLKVLLTMAPIAPVLYVIAQMARLIRNSDEFERHTHLVALSTATAVVSALTFVAGFLATAGVVKLDGSSLLLVYPAVVFCYGLVRWRLMRSYGGSMQCEEELSIKPFMLLVLFGVVLILAAALLKGHTGERQLGFVYGTGGGFVVGGLVFIAMHAYKRKYRRE</sequence>
<evidence type="ECO:0000256" key="1">
    <source>
        <dbReference type="SAM" id="Phobius"/>
    </source>
</evidence>
<name>A0A432M5T3_9GAMM</name>
<accession>A0A432M5T3</accession>
<proteinExistence type="predicted"/>
<feature type="transmembrane region" description="Helical" evidence="1">
    <location>
        <begin position="26"/>
        <end position="46"/>
    </location>
</feature>
<keyword evidence="1" id="KW-0812">Transmembrane</keyword>
<dbReference type="EMBL" id="RYYV01000008">
    <property type="protein sequence ID" value="RUL74880.1"/>
    <property type="molecule type" value="Genomic_DNA"/>
</dbReference>
<dbReference type="AlphaFoldDB" id="A0A432M5T3"/>
<protein>
    <submittedName>
        <fullName evidence="2">Uncharacterized protein</fullName>
    </submittedName>
</protein>
<feature type="transmembrane region" description="Helical" evidence="1">
    <location>
        <begin position="157"/>
        <end position="177"/>
    </location>
</feature>
<evidence type="ECO:0000313" key="2">
    <source>
        <dbReference type="EMBL" id="RUL74880.1"/>
    </source>
</evidence>
<keyword evidence="3" id="KW-1185">Reference proteome</keyword>
<evidence type="ECO:0000313" key="3">
    <source>
        <dbReference type="Proteomes" id="UP000274358"/>
    </source>
</evidence>
<gene>
    <name evidence="2" type="ORF">EKH80_12410</name>
</gene>
<reference evidence="2 3" key="1">
    <citation type="submission" date="2018-12" db="EMBL/GenBank/DDBJ databases">
        <title>Dyella dinghuensis sp. nov. DHOA06 and Dyella choica sp. nov. 4M-K27, isolated from forest soil.</title>
        <authorList>
            <person name="Qiu L.-H."/>
            <person name="Gao Z.-H."/>
        </authorList>
    </citation>
    <scope>NUCLEOTIDE SEQUENCE [LARGE SCALE GENOMIC DNA]</scope>
    <source>
        <strain evidence="2 3">4M-K27</strain>
    </source>
</reference>
<keyword evidence="1" id="KW-1133">Transmembrane helix</keyword>
<dbReference type="OrthoDB" id="5956355at2"/>
<feature type="transmembrane region" description="Helical" evidence="1">
    <location>
        <begin position="58"/>
        <end position="84"/>
    </location>
</feature>
<organism evidence="2 3">
    <name type="scientific">Dyella choica</name>
    <dbReference type="NCBI Taxonomy" id="1927959"/>
    <lineage>
        <taxon>Bacteria</taxon>
        <taxon>Pseudomonadati</taxon>
        <taxon>Pseudomonadota</taxon>
        <taxon>Gammaproteobacteria</taxon>
        <taxon>Lysobacterales</taxon>
        <taxon>Rhodanobacteraceae</taxon>
        <taxon>Dyella</taxon>
    </lineage>
</organism>
<comment type="caution">
    <text evidence="2">The sequence shown here is derived from an EMBL/GenBank/DDBJ whole genome shotgun (WGS) entry which is preliminary data.</text>
</comment>
<feature type="transmembrane region" description="Helical" evidence="1">
    <location>
        <begin position="90"/>
        <end position="107"/>
    </location>
</feature>
<dbReference type="Proteomes" id="UP000274358">
    <property type="component" value="Unassembled WGS sequence"/>
</dbReference>
<dbReference type="RefSeq" id="WP_126685076.1">
    <property type="nucleotide sequence ID" value="NZ_RYYV01000008.1"/>
</dbReference>
<keyword evidence="1" id="KW-0472">Membrane</keyword>
<feature type="transmembrane region" description="Helical" evidence="1">
    <location>
        <begin position="128"/>
        <end position="145"/>
    </location>
</feature>